<accession>A0ABY6U7F3</accession>
<evidence type="ECO:0000313" key="4">
    <source>
        <dbReference type="EMBL" id="VUC27066.1"/>
    </source>
</evidence>
<reference evidence="4 5" key="1">
    <citation type="submission" date="2019-06" db="EMBL/GenBank/DDBJ databases">
        <authorList>
            <person name="Broberg M."/>
        </authorList>
    </citation>
    <scope>NUCLEOTIDE SEQUENCE [LARGE SCALE GENOMIC DNA]</scope>
</reference>
<gene>
    <name evidence="4" type="ORF">CLO192961_LOCUS200319</name>
</gene>
<name>A0ABY6U7F3_BIOOC</name>
<evidence type="ECO:0000256" key="1">
    <source>
        <dbReference type="ARBA" id="ARBA00023242"/>
    </source>
</evidence>
<keyword evidence="1" id="KW-0539">Nucleus</keyword>
<dbReference type="InterPro" id="IPR052780">
    <property type="entry name" value="AAA_Catabolism_Regulators"/>
</dbReference>
<evidence type="ECO:0000259" key="3">
    <source>
        <dbReference type="PROSITE" id="PS50048"/>
    </source>
</evidence>
<dbReference type="CDD" id="cd00067">
    <property type="entry name" value="GAL4"/>
    <property type="match status" value="1"/>
</dbReference>
<feature type="domain" description="Zn(2)-C6 fungal-type" evidence="3">
    <location>
        <begin position="17"/>
        <end position="52"/>
    </location>
</feature>
<dbReference type="Pfam" id="PF00172">
    <property type="entry name" value="Zn_clus"/>
    <property type="match status" value="1"/>
</dbReference>
<dbReference type="PROSITE" id="PS00463">
    <property type="entry name" value="ZN2_CY6_FUNGAL_1"/>
    <property type="match status" value="1"/>
</dbReference>
<sequence>MQSDHYQALNYRRSYKACLACRQRKSRCELGRGWTPGAPCRRCQRQMKECIFPSERVGSKETTKEASLTSRPAAREAEENPSSIIVGVDRSPRQDGPNTQPSPTSGAGEGNVSNSVMRTMISSGNDALEALFEPVRQTHQVEQNTSWEHESSGDTLPLPMAATPHGSETSRRLKGPNSSSSVLEMWNACRFVKQGWFSAEEAVFLVDMFFKHLQKASPVLSNWYADHKNHYQLISSEPMLCCTILTISSGYHALPCAGGTMRGFFIHERLWAHVQHLLLRILLGQEKNSKGKTRTMGTVEALLLLTEWHPRSLAFPPPIDGWDSDLLVHWTEDCNMTPLKKTNESRGRWLEDVINPSKRTNHMSWMLISCAVSLAVELGIFEDLSMASERLEYHHEEQTGRQKHLQQLLYLYAEQIALQHGRQSILPQGAAHQVLRNSGSPAVCEGNRWFVHAWIDLTKLTRIMMETLYSSGPHTSRLLQNGRYMSLVDHFGPMLSSWKDKHLMGKVGGGEHSRLGSVHSAFADWHTDPGYFHNFLWIEYYSARLYCYSVGIQAVIERCASQTGNEISARFATETTYDVNNYQFVGEVVSCSSHVLTLATQLADQGILRHAPARVIVRIIAASIFLLKGLGIGVSATNLQESLELLQRTISALRSSSVDEMHLGVRYAALLEMHLTRLQNSFVMSVCPPGLEGALGSGAGASHMDEVISGARQDFDVNPEDWFSLPFEGAFTSTDMNDIQGFSNLDDNDLDFLWNLTFAPEERMS</sequence>
<comment type="caution">
    <text evidence="4">The sequence shown here is derived from an EMBL/GenBank/DDBJ whole genome shotgun (WGS) entry which is preliminary data.</text>
</comment>
<dbReference type="PANTHER" id="PTHR31644">
    <property type="entry name" value="TRANSCRIPTIONAL ACTIVATOR ARO80-RELATED"/>
    <property type="match status" value="1"/>
</dbReference>
<dbReference type="EMBL" id="CABFNS010000761">
    <property type="protein sequence ID" value="VUC27066.1"/>
    <property type="molecule type" value="Genomic_DNA"/>
</dbReference>
<dbReference type="CDD" id="cd12148">
    <property type="entry name" value="fungal_TF_MHR"/>
    <property type="match status" value="1"/>
</dbReference>
<proteinExistence type="predicted"/>
<dbReference type="PANTHER" id="PTHR31644:SF3">
    <property type="entry name" value="ZN(II)2CYS6 TRANSCRIPTION FACTOR (EUROFUNG)"/>
    <property type="match status" value="1"/>
</dbReference>
<evidence type="ECO:0000256" key="2">
    <source>
        <dbReference type="SAM" id="MobiDB-lite"/>
    </source>
</evidence>
<dbReference type="Gene3D" id="4.10.240.10">
    <property type="entry name" value="Zn(2)-C6 fungal-type DNA-binding domain"/>
    <property type="match status" value="1"/>
</dbReference>
<organism evidence="4 5">
    <name type="scientific">Bionectria ochroleuca</name>
    <name type="common">Gliocladium roseum</name>
    <dbReference type="NCBI Taxonomy" id="29856"/>
    <lineage>
        <taxon>Eukaryota</taxon>
        <taxon>Fungi</taxon>
        <taxon>Dikarya</taxon>
        <taxon>Ascomycota</taxon>
        <taxon>Pezizomycotina</taxon>
        <taxon>Sordariomycetes</taxon>
        <taxon>Hypocreomycetidae</taxon>
        <taxon>Hypocreales</taxon>
        <taxon>Bionectriaceae</taxon>
        <taxon>Clonostachys</taxon>
    </lineage>
</organism>
<dbReference type="SMART" id="SM00066">
    <property type="entry name" value="GAL4"/>
    <property type="match status" value="1"/>
</dbReference>
<keyword evidence="5" id="KW-1185">Reference proteome</keyword>
<dbReference type="Proteomes" id="UP000766486">
    <property type="component" value="Unassembled WGS sequence"/>
</dbReference>
<protein>
    <recommendedName>
        <fullName evidence="3">Zn(2)-C6 fungal-type domain-containing protein</fullName>
    </recommendedName>
</protein>
<dbReference type="InterPro" id="IPR001138">
    <property type="entry name" value="Zn2Cys6_DnaBD"/>
</dbReference>
<dbReference type="SUPFAM" id="SSF57701">
    <property type="entry name" value="Zn2/Cys6 DNA-binding domain"/>
    <property type="match status" value="1"/>
</dbReference>
<evidence type="ECO:0000313" key="5">
    <source>
        <dbReference type="Proteomes" id="UP000766486"/>
    </source>
</evidence>
<dbReference type="InterPro" id="IPR036864">
    <property type="entry name" value="Zn2-C6_fun-type_DNA-bd_sf"/>
</dbReference>
<feature type="region of interest" description="Disordered" evidence="2">
    <location>
        <begin position="56"/>
        <end position="113"/>
    </location>
</feature>
<dbReference type="PROSITE" id="PS50048">
    <property type="entry name" value="ZN2_CY6_FUNGAL_2"/>
    <property type="match status" value="1"/>
</dbReference>
<feature type="compositionally biased region" description="Polar residues" evidence="2">
    <location>
        <begin position="96"/>
        <end position="113"/>
    </location>
</feature>